<dbReference type="PANTHER" id="PTHR21567">
    <property type="entry name" value="CLASP"/>
    <property type="match status" value="1"/>
</dbReference>
<evidence type="ECO:0000256" key="1">
    <source>
        <dbReference type="ARBA" id="ARBA00004245"/>
    </source>
</evidence>
<dbReference type="GO" id="GO:0040001">
    <property type="term" value="P:establishment of mitotic spindle localization"/>
    <property type="evidence" value="ECO:0007669"/>
    <property type="project" value="TreeGrafter"/>
</dbReference>
<dbReference type="GO" id="GO:0008017">
    <property type="term" value="F:microtubule binding"/>
    <property type="evidence" value="ECO:0007669"/>
    <property type="project" value="TreeGrafter"/>
</dbReference>
<dbReference type="GO" id="GO:0031110">
    <property type="term" value="P:regulation of microtubule polymerization or depolymerization"/>
    <property type="evidence" value="ECO:0007669"/>
    <property type="project" value="UniProtKB-ARBA"/>
</dbReference>
<feature type="domain" description="TOG" evidence="7">
    <location>
        <begin position="773"/>
        <end position="1021"/>
    </location>
</feature>
<evidence type="ECO:0000313" key="8">
    <source>
        <dbReference type="EMBL" id="KAL0268241.1"/>
    </source>
</evidence>
<dbReference type="Pfam" id="PF12348">
    <property type="entry name" value="CLASP_N"/>
    <property type="match status" value="1"/>
</dbReference>
<dbReference type="Gene3D" id="1.25.10.10">
    <property type="entry name" value="Leucine-rich Repeat Variant"/>
    <property type="match status" value="4"/>
</dbReference>
<dbReference type="Pfam" id="PF21041">
    <property type="entry name" value="XMAP215_CLASP_TOG"/>
    <property type="match status" value="1"/>
</dbReference>
<gene>
    <name evidence="8" type="ORF">PYX00_010268</name>
</gene>
<dbReference type="InterPro" id="IPR024395">
    <property type="entry name" value="CLASP_N_dom"/>
</dbReference>
<evidence type="ECO:0000259" key="7">
    <source>
        <dbReference type="SMART" id="SM01349"/>
    </source>
</evidence>
<dbReference type="GO" id="GO:0045180">
    <property type="term" value="C:basal cortex"/>
    <property type="evidence" value="ECO:0007669"/>
    <property type="project" value="TreeGrafter"/>
</dbReference>
<evidence type="ECO:0000256" key="2">
    <source>
        <dbReference type="ARBA" id="ARBA00022490"/>
    </source>
</evidence>
<name>A0AAW2HFC3_9NEOP</name>
<dbReference type="InterPro" id="IPR034085">
    <property type="entry name" value="TOG"/>
</dbReference>
<evidence type="ECO:0000256" key="4">
    <source>
        <dbReference type="ARBA" id="ARBA00023212"/>
    </source>
</evidence>
<keyword evidence="4" id="KW-0206">Cytoskeleton</keyword>
<dbReference type="GO" id="GO:0005876">
    <property type="term" value="C:spindle microtubule"/>
    <property type="evidence" value="ECO:0007669"/>
    <property type="project" value="TreeGrafter"/>
</dbReference>
<dbReference type="GO" id="GO:0005881">
    <property type="term" value="C:cytoplasmic microtubule"/>
    <property type="evidence" value="ECO:0007669"/>
    <property type="project" value="TreeGrafter"/>
</dbReference>
<accession>A0AAW2HFC3</accession>
<dbReference type="InterPro" id="IPR011989">
    <property type="entry name" value="ARM-like"/>
</dbReference>
<dbReference type="PROSITE" id="PS50077">
    <property type="entry name" value="HEAT_REPEAT"/>
    <property type="match status" value="1"/>
</dbReference>
<dbReference type="GO" id="GO:0005815">
    <property type="term" value="C:microtubule organizing center"/>
    <property type="evidence" value="ECO:0007669"/>
    <property type="project" value="TreeGrafter"/>
</dbReference>
<feature type="region of interest" description="Disordered" evidence="6">
    <location>
        <begin position="1078"/>
        <end position="1098"/>
    </location>
</feature>
<dbReference type="GO" id="GO:1902903">
    <property type="term" value="P:regulation of supramolecular fiber organization"/>
    <property type="evidence" value="ECO:0007669"/>
    <property type="project" value="UniProtKB-ARBA"/>
</dbReference>
<feature type="domain" description="TOG" evidence="7">
    <location>
        <begin position="1"/>
        <end position="233"/>
    </location>
</feature>
<comment type="caution">
    <text evidence="8">The sequence shown here is derived from an EMBL/GenBank/DDBJ whole genome shotgun (WGS) entry which is preliminary data.</text>
</comment>
<feature type="region of interest" description="Disordered" evidence="6">
    <location>
        <begin position="589"/>
        <end position="708"/>
    </location>
</feature>
<dbReference type="GO" id="GO:0090307">
    <property type="term" value="P:mitotic spindle assembly"/>
    <property type="evidence" value="ECO:0007669"/>
    <property type="project" value="TreeGrafter"/>
</dbReference>
<protein>
    <recommendedName>
        <fullName evidence="7">TOG domain-containing protein</fullName>
    </recommendedName>
</protein>
<dbReference type="GO" id="GO:0072686">
    <property type="term" value="C:mitotic spindle"/>
    <property type="evidence" value="ECO:0007669"/>
    <property type="project" value="TreeGrafter"/>
</dbReference>
<reference evidence="8" key="1">
    <citation type="journal article" date="2024" name="Gigascience">
        <title>Chromosome-level genome of the poultry shaft louse Menopon gallinae provides insight into the host-switching and adaptive evolution of parasitic lice.</title>
        <authorList>
            <person name="Xu Y."/>
            <person name="Ma L."/>
            <person name="Liu S."/>
            <person name="Liang Y."/>
            <person name="Liu Q."/>
            <person name="He Z."/>
            <person name="Tian L."/>
            <person name="Duan Y."/>
            <person name="Cai W."/>
            <person name="Li H."/>
            <person name="Song F."/>
        </authorList>
    </citation>
    <scope>NUCLEOTIDE SEQUENCE</scope>
    <source>
        <strain evidence="8">Cailab_2023a</strain>
    </source>
</reference>
<evidence type="ECO:0000256" key="5">
    <source>
        <dbReference type="PROSITE-ProRule" id="PRU00103"/>
    </source>
</evidence>
<feature type="region of interest" description="Disordered" evidence="6">
    <location>
        <begin position="528"/>
        <end position="564"/>
    </location>
</feature>
<feature type="compositionally biased region" description="Polar residues" evidence="6">
    <location>
        <begin position="1087"/>
        <end position="1096"/>
    </location>
</feature>
<keyword evidence="3" id="KW-0677">Repeat</keyword>
<sequence>MAVPTDMDGFSDKIGTTDTYSRLSLGDALLNYLGNTANSIECNDIGQFIDKLVPWLTCSNFKVSQKGLEIMMALVQRMKSDFKPYVPTVCPAIVDRLGDSHDVVREKAQATLMIFLEKEVLTPQHLFDRLGYSFSHKNSKVREEIMVCLVNTINLYGSSSIALSKLTPQLVKLLADQNINVREKAFNTLIEIYRHVGDRLRIDIQRRYASTINPSRLAPLMAKMEELRDSGAIAPISSADGRYEDETDRPITKTVVKKLSAKKPPSTPLTSNLVAGAVDEEYFSNVFEDVPTVQIFSAQELKEQVNSIATIIANPEADWDKRVDAFKRIRSLLIAGAATFDDFNELIKKWELPFVESLKDLRSHVVRETCVTIAYLAQTLGNKFGHVAEIVFPSLAALIQSSAKVIASAAFTAIRFIIQNVHNQRLIPIINNNLTSKSREIRKAMCDVLDQLLHTWPLPILDRRIPLLQEAVRRGVSDADNEARASARRAYWAFKGYFPEQADALLATLDHSYKRNLYGEVSLSGSNQSLNQGLMRPATGVSRNRAPGISNISGEKKVISPGNRSNSAIDLQAVQRATARAQYAAMNRMKAGSGASLPRSRKSPEVTTVPSPERISRPRSRVSGYSQSQPTSRSASPSSHLSYHTYQSPTSRPRKLSGGGVSGIPGPRSSNNSRETSREASPTRHGSLLKIRGRVLSHTGSFERPPSSIKPVMTQKILQQSREAESALADALTFDDSGDGATALNSRKGCKLFDDHSDDSETSSVCSERSFDPFRRPSDDITEIIANCSRSSWSERKEGLVGLQQYLQNGNLLTPLELKRVTEIFTKMFMDSQTKVFTLFLDTLNEIIIKHQADLNDWLYILLTKLLNKLGSDVLTSIGRKIQNTLSLVRENFSTELQMNEILRFIIDPAQTHNTKVKVAALNYLAQLASEMEPSDFNPASYGGKDPTAAALAKMITWTKATDTKGTGEVKRAAQEAIIALFNLNTSIVTMKLAELTKEQQELAANLVQSHLRHSSSGGSGCSAPSSPAPMPLSPSRQPLSASRSNHFEGDSIDSDEIYKSLRRTTAEIQNYSFESKLVERDRDTTSQDSGISQMSVGPGDKIEALEERIEAISIQGNNSGQSSSLSSPTQRISLKEYNGMDKTLTCDSLDEQDGYQEGNPEEEAEAWKSVLQTLSSVGNEPLTGQQKEALTLLFRLVRQGSTFTLTQNFRKLFKILVQLLPLIDSSQSNKVICDVAVISQVLRTITEMFKKPALTPLFADFTELLLMKVMRLFEGTHKDNKEVVRYAEMCCSAMASVLPVDTTLKMLNAFAHTKEHPANMYAIKTITKVVQHRNKEMIYPHLKPTMTALIEAYNSEYSAVRKSVVFCIVALHAVFGEEELAPYLEKLCPSKRKLLNLYIKRQQHGSSTSADTKNNSGQSCHVRSLCPTTTLF</sequence>
<dbReference type="InterPro" id="IPR016024">
    <property type="entry name" value="ARM-type_fold"/>
</dbReference>
<dbReference type="SUPFAM" id="SSF48371">
    <property type="entry name" value="ARM repeat"/>
    <property type="match status" value="1"/>
</dbReference>
<dbReference type="PANTHER" id="PTHR21567:SF9">
    <property type="entry name" value="CLIP-ASSOCIATING PROTEIN"/>
    <property type="match status" value="1"/>
</dbReference>
<proteinExistence type="predicted"/>
<feature type="domain" description="TOG" evidence="7">
    <location>
        <begin position="300"/>
        <end position="530"/>
    </location>
</feature>
<feature type="domain" description="TOG" evidence="7">
    <location>
        <begin position="1158"/>
        <end position="1411"/>
    </location>
</feature>
<dbReference type="InterPro" id="IPR048491">
    <property type="entry name" value="XMAP215_CLASP_TOG"/>
</dbReference>
<dbReference type="SMART" id="SM01349">
    <property type="entry name" value="TOG"/>
    <property type="match status" value="4"/>
</dbReference>
<dbReference type="InterPro" id="IPR021133">
    <property type="entry name" value="HEAT_type_2"/>
</dbReference>
<organism evidence="8">
    <name type="scientific">Menopon gallinae</name>
    <name type="common">poultry shaft louse</name>
    <dbReference type="NCBI Taxonomy" id="328185"/>
    <lineage>
        <taxon>Eukaryota</taxon>
        <taxon>Metazoa</taxon>
        <taxon>Ecdysozoa</taxon>
        <taxon>Arthropoda</taxon>
        <taxon>Hexapoda</taxon>
        <taxon>Insecta</taxon>
        <taxon>Pterygota</taxon>
        <taxon>Neoptera</taxon>
        <taxon>Paraneoptera</taxon>
        <taxon>Psocodea</taxon>
        <taxon>Troctomorpha</taxon>
        <taxon>Phthiraptera</taxon>
        <taxon>Amblycera</taxon>
        <taxon>Menoponidae</taxon>
        <taxon>Menopon</taxon>
    </lineage>
</organism>
<dbReference type="EMBL" id="JARGDH010000005">
    <property type="protein sequence ID" value="KAL0268241.1"/>
    <property type="molecule type" value="Genomic_DNA"/>
</dbReference>
<keyword evidence="2" id="KW-0963">Cytoplasm</keyword>
<comment type="subcellular location">
    <subcellularLocation>
        <location evidence="1">Cytoplasm</location>
        <location evidence="1">Cytoskeleton</location>
    </subcellularLocation>
</comment>
<dbReference type="GO" id="GO:0000776">
    <property type="term" value="C:kinetochore"/>
    <property type="evidence" value="ECO:0007669"/>
    <property type="project" value="TreeGrafter"/>
</dbReference>
<evidence type="ECO:0000256" key="3">
    <source>
        <dbReference type="ARBA" id="ARBA00022737"/>
    </source>
</evidence>
<feature type="repeat" description="HEAT" evidence="5">
    <location>
        <begin position="166"/>
        <end position="203"/>
    </location>
</feature>
<feature type="region of interest" description="Disordered" evidence="6">
    <location>
        <begin position="1009"/>
        <end position="1052"/>
    </location>
</feature>
<feature type="compositionally biased region" description="Low complexity" evidence="6">
    <location>
        <begin position="621"/>
        <end position="645"/>
    </location>
</feature>
<evidence type="ECO:0000256" key="6">
    <source>
        <dbReference type="SAM" id="MobiDB-lite"/>
    </source>
</evidence>